<protein>
    <recommendedName>
        <fullName evidence="4">Helix-turn-helix DNA binding domain protein</fullName>
    </recommendedName>
</protein>
<dbReference type="AlphaFoldDB" id="A0A7J5D7L3"/>
<dbReference type="RefSeq" id="WP_151473709.1">
    <property type="nucleotide sequence ID" value="NZ_WBKG01000043.1"/>
</dbReference>
<reference evidence="2 3" key="1">
    <citation type="submission" date="2019-09" db="EMBL/GenBank/DDBJ databases">
        <title>Isolation and identification of active actinomycetes.</title>
        <authorList>
            <person name="Yu Z."/>
            <person name="Han C."/>
            <person name="Yu B."/>
        </authorList>
    </citation>
    <scope>NUCLEOTIDE SEQUENCE [LARGE SCALE GENOMIC DNA]</scope>
    <source>
        <strain evidence="2 3">NEAU-H2</strain>
    </source>
</reference>
<name>A0A7J5D7L3_9ACTN</name>
<dbReference type="Proteomes" id="UP000442990">
    <property type="component" value="Unassembled WGS sequence"/>
</dbReference>
<sequence>MTTVRKPVPPHGTYARANGSRGYRAPCKCEPCLVERRRYKKHDNASRQLGRPGHVDATQARERLLLLKQTVGWNDLAAAIGGSAANLRDIAFGRRLRIKRTTHHRIMQISATPSGGQYIDATGSARRLRALQAIGHTTYTIADVSNTSRSLIVPILDGRGSVRRVVAERIEAAYRELSKTPGSAARSMNRAKREGWAPPAAWDDELIDDPNAAPDWTGCCGTDRGYWMHKRQQLPLCERCKQAHADWLDERADLPVQQLNRARFAARAAASHREADLAHDARELLRLEVGIEQVAERLGVTRNHLQQALLRNPETTEAVAA</sequence>
<gene>
    <name evidence="2" type="ORF">F8144_36455</name>
</gene>
<proteinExistence type="predicted"/>
<keyword evidence="3" id="KW-1185">Reference proteome</keyword>
<dbReference type="EMBL" id="WBKG01000043">
    <property type="protein sequence ID" value="KAB1979259.1"/>
    <property type="molecule type" value="Genomic_DNA"/>
</dbReference>
<evidence type="ECO:0000313" key="3">
    <source>
        <dbReference type="Proteomes" id="UP000442990"/>
    </source>
</evidence>
<organism evidence="2 3">
    <name type="scientific">Streptomyces triticiradicis</name>
    <dbReference type="NCBI Taxonomy" id="2651189"/>
    <lineage>
        <taxon>Bacteria</taxon>
        <taxon>Bacillati</taxon>
        <taxon>Actinomycetota</taxon>
        <taxon>Actinomycetes</taxon>
        <taxon>Kitasatosporales</taxon>
        <taxon>Streptomycetaceae</taxon>
        <taxon>Streptomyces</taxon>
    </lineage>
</organism>
<comment type="caution">
    <text evidence="2">The sequence shown here is derived from an EMBL/GenBank/DDBJ whole genome shotgun (WGS) entry which is preliminary data.</text>
</comment>
<evidence type="ECO:0008006" key="4">
    <source>
        <dbReference type="Google" id="ProtNLM"/>
    </source>
</evidence>
<feature type="region of interest" description="Disordered" evidence="1">
    <location>
        <begin position="1"/>
        <end position="22"/>
    </location>
</feature>
<evidence type="ECO:0000313" key="2">
    <source>
        <dbReference type="EMBL" id="KAB1979259.1"/>
    </source>
</evidence>
<evidence type="ECO:0000256" key="1">
    <source>
        <dbReference type="SAM" id="MobiDB-lite"/>
    </source>
</evidence>
<accession>A0A7J5D7L3</accession>